<dbReference type="EMBL" id="VFPN01000002">
    <property type="protein sequence ID" value="TQM63222.1"/>
    <property type="molecule type" value="Genomic_DNA"/>
</dbReference>
<dbReference type="RefSeq" id="WP_141917205.1">
    <property type="nucleotide sequence ID" value="NZ_BAAAYS010000021.1"/>
</dbReference>
<organism evidence="3 4">
    <name type="scientific">Klugiella xanthotipulae</name>
    <dbReference type="NCBI Taxonomy" id="244735"/>
    <lineage>
        <taxon>Bacteria</taxon>
        <taxon>Bacillati</taxon>
        <taxon>Actinomycetota</taxon>
        <taxon>Actinomycetes</taxon>
        <taxon>Micrococcales</taxon>
        <taxon>Microbacteriaceae</taxon>
        <taxon>Klugiella</taxon>
    </lineage>
</organism>
<keyword evidence="2" id="KW-0812">Transmembrane</keyword>
<evidence type="ECO:0000313" key="4">
    <source>
        <dbReference type="Proteomes" id="UP000318331"/>
    </source>
</evidence>
<comment type="caution">
    <text evidence="3">The sequence shown here is derived from an EMBL/GenBank/DDBJ whole genome shotgun (WGS) entry which is preliminary data.</text>
</comment>
<feature type="compositionally biased region" description="Polar residues" evidence="1">
    <location>
        <begin position="47"/>
        <end position="71"/>
    </location>
</feature>
<dbReference type="Proteomes" id="UP000318331">
    <property type="component" value="Unassembled WGS sequence"/>
</dbReference>
<evidence type="ECO:0000313" key="3">
    <source>
        <dbReference type="EMBL" id="TQM63222.1"/>
    </source>
</evidence>
<feature type="compositionally biased region" description="Low complexity" evidence="1">
    <location>
        <begin position="1"/>
        <end position="15"/>
    </location>
</feature>
<gene>
    <name evidence="3" type="ORF">FB466_1478</name>
</gene>
<keyword evidence="2" id="KW-0472">Membrane</keyword>
<name>A0A543HY09_9MICO</name>
<feature type="transmembrane region" description="Helical" evidence="2">
    <location>
        <begin position="73"/>
        <end position="97"/>
    </location>
</feature>
<keyword evidence="4" id="KW-1185">Reference proteome</keyword>
<protein>
    <submittedName>
        <fullName evidence="3">Uncharacterized protein</fullName>
    </submittedName>
</protein>
<evidence type="ECO:0000256" key="2">
    <source>
        <dbReference type="SAM" id="Phobius"/>
    </source>
</evidence>
<dbReference type="AlphaFoldDB" id="A0A543HY09"/>
<sequence>MNEDSTTNSPTDTTPAQPTGDDTPVTPQSAHPITEGGNTTGGITWEAVTSPTTASTESIPDSPMSPQSAPATLTASFGTILTGVFLIGWALVIVLLVTQPQTANLGIIVIGGILVTGILLLSAGIAAALRKP</sequence>
<evidence type="ECO:0000256" key="1">
    <source>
        <dbReference type="SAM" id="MobiDB-lite"/>
    </source>
</evidence>
<proteinExistence type="predicted"/>
<reference evidence="3 4" key="1">
    <citation type="submission" date="2019-06" db="EMBL/GenBank/DDBJ databases">
        <title>Sequencing the genomes of 1000 actinobacteria strains.</title>
        <authorList>
            <person name="Klenk H.-P."/>
        </authorList>
    </citation>
    <scope>NUCLEOTIDE SEQUENCE [LARGE SCALE GENOMIC DNA]</scope>
    <source>
        <strain evidence="3 4">DSM 18031</strain>
    </source>
</reference>
<accession>A0A543HY09</accession>
<feature type="transmembrane region" description="Helical" evidence="2">
    <location>
        <begin position="103"/>
        <end position="129"/>
    </location>
</feature>
<feature type="region of interest" description="Disordered" evidence="1">
    <location>
        <begin position="1"/>
        <end position="71"/>
    </location>
</feature>
<feature type="compositionally biased region" description="Low complexity" evidence="1">
    <location>
        <begin position="33"/>
        <end position="44"/>
    </location>
</feature>
<keyword evidence="2" id="KW-1133">Transmembrane helix</keyword>